<sequence length="357" mass="38225">MRINGKVLKEGLHVGLVAFLTSYAISLVLSVVVNLAVMDEISVLLQGVLSDHFQAGAASILRVAAIIQNLSMYNMSGDFKIGLLVFAVIPFVSFWLADREDNAREGLDARNLGHYVVSSLTFSVLLSLLSWGAGGTLLSVRVDFFSWQNAMTTMVAAFFIQVVIALNYGRHFGDGVASARKLVRILLAIGLAAGLAGLVFGVVKYIGDLVTGFFLVLVLLPNVAVYGMFLLMGMEPAFSQPMRKMLELGGVDLGGGLLPPWVRLIGILVFLGIGIHALAGLRREGYLKQLAVCNGAFAAFSVLMAFATGVNLGIVKNVVHIQFGIPLLQALLLPLVLLSAVGLGLFLVRKILDVLRN</sequence>
<feature type="transmembrane region" description="Helical" evidence="1">
    <location>
        <begin position="12"/>
        <end position="37"/>
    </location>
</feature>
<protein>
    <submittedName>
        <fullName evidence="2">Uncharacterized protein</fullName>
    </submittedName>
</protein>
<feature type="transmembrane region" description="Helical" evidence="1">
    <location>
        <begin position="117"/>
        <end position="138"/>
    </location>
</feature>
<dbReference type="Proteomes" id="UP000461585">
    <property type="component" value="Unassembled WGS sequence"/>
</dbReference>
<keyword evidence="1" id="KW-0472">Membrane</keyword>
<organism evidence="2 3">
    <name type="scientific">Anaerotalea alkaliphila</name>
    <dbReference type="NCBI Taxonomy" id="2662126"/>
    <lineage>
        <taxon>Bacteria</taxon>
        <taxon>Bacillati</taxon>
        <taxon>Bacillota</taxon>
        <taxon>Clostridia</taxon>
        <taxon>Eubacteriales</taxon>
        <taxon>Anaerotalea</taxon>
    </lineage>
</organism>
<proteinExistence type="predicted"/>
<gene>
    <name evidence="2" type="ORF">GXN74_03150</name>
</gene>
<dbReference type="AlphaFoldDB" id="A0A7X5HU70"/>
<evidence type="ECO:0000256" key="1">
    <source>
        <dbReference type="SAM" id="Phobius"/>
    </source>
</evidence>
<evidence type="ECO:0000313" key="3">
    <source>
        <dbReference type="Proteomes" id="UP000461585"/>
    </source>
</evidence>
<feature type="transmembrane region" description="Helical" evidence="1">
    <location>
        <begin position="291"/>
        <end position="315"/>
    </location>
</feature>
<feature type="transmembrane region" description="Helical" evidence="1">
    <location>
        <begin position="79"/>
        <end position="97"/>
    </location>
</feature>
<accession>A0A7X5HU70</accession>
<feature type="transmembrane region" description="Helical" evidence="1">
    <location>
        <begin position="150"/>
        <end position="170"/>
    </location>
</feature>
<keyword evidence="1" id="KW-1133">Transmembrane helix</keyword>
<feature type="transmembrane region" description="Helical" evidence="1">
    <location>
        <begin position="261"/>
        <end position="279"/>
    </location>
</feature>
<comment type="caution">
    <text evidence="2">The sequence shown here is derived from an EMBL/GenBank/DDBJ whole genome shotgun (WGS) entry which is preliminary data.</text>
</comment>
<keyword evidence="1" id="KW-0812">Transmembrane</keyword>
<feature type="transmembrane region" description="Helical" evidence="1">
    <location>
        <begin position="327"/>
        <end position="348"/>
    </location>
</feature>
<feature type="transmembrane region" description="Helical" evidence="1">
    <location>
        <begin position="182"/>
        <end position="203"/>
    </location>
</feature>
<feature type="transmembrane region" description="Helical" evidence="1">
    <location>
        <begin position="210"/>
        <end position="232"/>
    </location>
</feature>
<evidence type="ECO:0000313" key="2">
    <source>
        <dbReference type="EMBL" id="NDL66741.1"/>
    </source>
</evidence>
<dbReference type="RefSeq" id="WP_162369467.1">
    <property type="nucleotide sequence ID" value="NZ_JAAEEH010000005.1"/>
</dbReference>
<keyword evidence="3" id="KW-1185">Reference proteome</keyword>
<reference evidence="2 3" key="1">
    <citation type="submission" date="2020-01" db="EMBL/GenBank/DDBJ databases">
        <title>Anaeroalcalibacter tamaniensis gen. nov., sp. nov., moderately halophilic strictly anaerobic fermenter bacterium from mud volcano of Taman peninsula.</title>
        <authorList>
            <person name="Frolova A."/>
            <person name="Merkel A.Y."/>
            <person name="Slobodkin A.I."/>
        </authorList>
    </citation>
    <scope>NUCLEOTIDE SEQUENCE [LARGE SCALE GENOMIC DNA]</scope>
    <source>
        <strain evidence="2 3">F-3ap</strain>
    </source>
</reference>
<dbReference type="EMBL" id="JAAEEH010000005">
    <property type="protein sequence ID" value="NDL66741.1"/>
    <property type="molecule type" value="Genomic_DNA"/>
</dbReference>
<name>A0A7X5HU70_9FIRM</name>